<organism evidence="2">
    <name type="scientific">Arundo donax</name>
    <name type="common">Giant reed</name>
    <name type="synonym">Donax arundinaceus</name>
    <dbReference type="NCBI Taxonomy" id="35708"/>
    <lineage>
        <taxon>Eukaryota</taxon>
        <taxon>Viridiplantae</taxon>
        <taxon>Streptophyta</taxon>
        <taxon>Embryophyta</taxon>
        <taxon>Tracheophyta</taxon>
        <taxon>Spermatophyta</taxon>
        <taxon>Magnoliopsida</taxon>
        <taxon>Liliopsida</taxon>
        <taxon>Poales</taxon>
        <taxon>Poaceae</taxon>
        <taxon>PACMAD clade</taxon>
        <taxon>Arundinoideae</taxon>
        <taxon>Arundineae</taxon>
        <taxon>Arundo</taxon>
    </lineage>
</organism>
<accession>A0A0A9EC63</accession>
<dbReference type="EMBL" id="GBRH01200294">
    <property type="protein sequence ID" value="JAD97601.1"/>
    <property type="molecule type" value="Transcribed_RNA"/>
</dbReference>
<protein>
    <submittedName>
        <fullName evidence="2">Uncharacterized protein</fullName>
    </submittedName>
</protein>
<sequence>MLYDPWHREPSYWYCLLNLIFLVHGSFRLFIYSRFC</sequence>
<dbReference type="AlphaFoldDB" id="A0A0A9EC63"/>
<keyword evidence="1" id="KW-0812">Transmembrane</keyword>
<reference evidence="2" key="2">
    <citation type="journal article" date="2015" name="Data Brief">
        <title>Shoot transcriptome of the giant reed, Arundo donax.</title>
        <authorList>
            <person name="Barrero R.A."/>
            <person name="Guerrero F.D."/>
            <person name="Moolhuijzen P."/>
            <person name="Goolsby J.A."/>
            <person name="Tidwell J."/>
            <person name="Bellgard S.E."/>
            <person name="Bellgard M.I."/>
        </authorList>
    </citation>
    <scope>NUCLEOTIDE SEQUENCE</scope>
    <source>
        <tissue evidence="2">Shoot tissue taken approximately 20 cm above the soil surface</tissue>
    </source>
</reference>
<keyword evidence="1" id="KW-1133">Transmembrane helix</keyword>
<feature type="transmembrane region" description="Helical" evidence="1">
    <location>
        <begin position="12"/>
        <end position="31"/>
    </location>
</feature>
<keyword evidence="1" id="KW-0472">Membrane</keyword>
<reference evidence="2" key="1">
    <citation type="submission" date="2014-09" db="EMBL/GenBank/DDBJ databases">
        <authorList>
            <person name="Magalhaes I.L.F."/>
            <person name="Oliveira U."/>
            <person name="Santos F.R."/>
            <person name="Vidigal T.H.D.A."/>
            <person name="Brescovit A.D."/>
            <person name="Santos A.J."/>
        </authorList>
    </citation>
    <scope>NUCLEOTIDE SEQUENCE</scope>
    <source>
        <tissue evidence="2">Shoot tissue taken approximately 20 cm above the soil surface</tissue>
    </source>
</reference>
<proteinExistence type="predicted"/>
<evidence type="ECO:0000313" key="2">
    <source>
        <dbReference type="EMBL" id="JAD97601.1"/>
    </source>
</evidence>
<name>A0A0A9EC63_ARUDO</name>
<evidence type="ECO:0000256" key="1">
    <source>
        <dbReference type="SAM" id="Phobius"/>
    </source>
</evidence>